<dbReference type="PANTHER" id="PTHR33121:SF79">
    <property type="entry name" value="CYCLIC DI-GMP PHOSPHODIESTERASE PDED-RELATED"/>
    <property type="match status" value="1"/>
</dbReference>
<dbReference type="GO" id="GO:0071111">
    <property type="term" value="F:cyclic-guanylate-specific phosphodiesterase activity"/>
    <property type="evidence" value="ECO:0007669"/>
    <property type="project" value="InterPro"/>
</dbReference>
<feature type="modified residue" description="4-aspartylphosphate" evidence="1">
    <location>
        <position position="55"/>
    </location>
</feature>
<dbReference type="CDD" id="cd01948">
    <property type="entry name" value="EAL"/>
    <property type="match status" value="1"/>
</dbReference>
<dbReference type="PROSITE" id="PS50883">
    <property type="entry name" value="EAL"/>
    <property type="match status" value="1"/>
</dbReference>
<dbReference type="EMBL" id="CXWD01000003">
    <property type="protein sequence ID" value="CTQ65666.1"/>
    <property type="molecule type" value="Genomic_DNA"/>
</dbReference>
<dbReference type="Pfam" id="PF00072">
    <property type="entry name" value="Response_reg"/>
    <property type="match status" value="1"/>
</dbReference>
<evidence type="ECO:0000313" key="5">
    <source>
        <dbReference type="Proteomes" id="UP000053235"/>
    </source>
</evidence>
<dbReference type="PROSITE" id="PS50110">
    <property type="entry name" value="RESPONSE_REGULATORY"/>
    <property type="match status" value="1"/>
</dbReference>
<dbReference type="InterPro" id="IPR001789">
    <property type="entry name" value="Sig_transdc_resp-reg_receiver"/>
</dbReference>
<dbReference type="InterPro" id="IPR050706">
    <property type="entry name" value="Cyclic-di-GMP_PDE-like"/>
</dbReference>
<keyword evidence="5" id="KW-1185">Reference proteome</keyword>
<dbReference type="SMART" id="SM00052">
    <property type="entry name" value="EAL"/>
    <property type="match status" value="1"/>
</dbReference>
<gene>
    <name evidence="4" type="primary">cph2_2</name>
    <name evidence="4" type="ORF">LAX5112_00714</name>
</gene>
<dbReference type="STRING" id="388408.LAX5112_00714"/>
<dbReference type="Pfam" id="PF00563">
    <property type="entry name" value="EAL"/>
    <property type="match status" value="1"/>
</dbReference>
<feature type="domain" description="Response regulatory" evidence="2">
    <location>
        <begin position="5"/>
        <end position="125"/>
    </location>
</feature>
<dbReference type="InterPro" id="IPR035919">
    <property type="entry name" value="EAL_sf"/>
</dbReference>
<evidence type="ECO:0000259" key="2">
    <source>
        <dbReference type="PROSITE" id="PS50110"/>
    </source>
</evidence>
<evidence type="ECO:0000256" key="1">
    <source>
        <dbReference type="PROSITE-ProRule" id="PRU00169"/>
    </source>
</evidence>
<proteinExistence type="predicted"/>
<dbReference type="Proteomes" id="UP000053235">
    <property type="component" value="Unassembled WGS sequence"/>
</dbReference>
<dbReference type="SMART" id="SM00448">
    <property type="entry name" value="REC"/>
    <property type="match status" value="1"/>
</dbReference>
<sequence length="394" mass="42860">MGMAKVLIVDDDPFITTLTTKILTRIGYDTVLSAEDGAKGLDAVEAHAPDVILCDLNMPGMDGLEFLRHLAERDAPCAIILVSGEDRRILQTATQLAEAHRLKVLGAIQKPIKPDPLKALLDKHVAQQSAARRGPIESLTLETLKAGLESGAIDVFFQPKVAVPDRKLIGVEALVRWRGEDGKLIPPIAFVPVIEEHGLIDEMTRQVFEKSMVASAAWQKKGLDIKVAVNFSVDSLTRYEVFDLVIAAIAKEGIDPHSVIIEVTESRIMEDVAAPLEILTRLRMKGVGLAIDDYGTGASSMQQLKRIPFTELKIDRAFVDGAPQDEEARAMLESSVSLAQKLGLSTVAEGVETQAEWDLIAELGVDVVQGYFIAKPMPSDELLAWARQNGDLAS</sequence>
<dbReference type="Gene3D" id="3.20.20.450">
    <property type="entry name" value="EAL domain"/>
    <property type="match status" value="1"/>
</dbReference>
<dbReference type="SUPFAM" id="SSF52172">
    <property type="entry name" value="CheY-like"/>
    <property type="match status" value="1"/>
</dbReference>
<dbReference type="InterPro" id="IPR001633">
    <property type="entry name" value="EAL_dom"/>
</dbReference>
<reference evidence="5" key="1">
    <citation type="submission" date="2015-07" db="EMBL/GenBank/DDBJ databases">
        <authorList>
            <person name="Rodrigo-Torres Lidia"/>
            <person name="Arahal R.David."/>
        </authorList>
    </citation>
    <scope>NUCLEOTIDE SEQUENCE [LARGE SCALE GENOMIC DNA]</scope>
    <source>
        <strain evidence="5">CECT 5112</strain>
    </source>
</reference>
<organism evidence="4 5">
    <name type="scientific">Roseibium alexandrii</name>
    <dbReference type="NCBI Taxonomy" id="388408"/>
    <lineage>
        <taxon>Bacteria</taxon>
        <taxon>Pseudomonadati</taxon>
        <taxon>Pseudomonadota</taxon>
        <taxon>Alphaproteobacteria</taxon>
        <taxon>Hyphomicrobiales</taxon>
        <taxon>Stappiaceae</taxon>
        <taxon>Roseibium</taxon>
    </lineage>
</organism>
<name>A0A0M6ZTX2_9HYPH</name>
<protein>
    <submittedName>
        <fullName evidence="4">Bacteriophytochrome cph2</fullName>
    </submittedName>
</protein>
<dbReference type="AlphaFoldDB" id="A0A0M6ZTX2"/>
<evidence type="ECO:0000313" key="4">
    <source>
        <dbReference type="EMBL" id="CTQ65666.1"/>
    </source>
</evidence>
<dbReference type="Gene3D" id="3.40.50.2300">
    <property type="match status" value="1"/>
</dbReference>
<dbReference type="PANTHER" id="PTHR33121">
    <property type="entry name" value="CYCLIC DI-GMP PHOSPHODIESTERASE PDEF"/>
    <property type="match status" value="1"/>
</dbReference>
<keyword evidence="1" id="KW-0597">Phosphoprotein</keyword>
<evidence type="ECO:0000259" key="3">
    <source>
        <dbReference type="PROSITE" id="PS50883"/>
    </source>
</evidence>
<dbReference type="GO" id="GO:0000160">
    <property type="term" value="P:phosphorelay signal transduction system"/>
    <property type="evidence" value="ECO:0007669"/>
    <property type="project" value="InterPro"/>
</dbReference>
<dbReference type="InterPro" id="IPR011006">
    <property type="entry name" value="CheY-like_superfamily"/>
</dbReference>
<feature type="domain" description="EAL" evidence="3">
    <location>
        <begin position="137"/>
        <end position="390"/>
    </location>
</feature>
<dbReference type="SUPFAM" id="SSF141868">
    <property type="entry name" value="EAL domain-like"/>
    <property type="match status" value="1"/>
</dbReference>
<accession>A0A0M6ZTX2</accession>